<accession>A0ABD3MZZ5</accession>
<dbReference type="EMBL" id="JALLBG020000055">
    <property type="protein sequence ID" value="KAL3769435.1"/>
    <property type="molecule type" value="Genomic_DNA"/>
</dbReference>
<organism evidence="1 2">
    <name type="scientific">Discostella pseudostelligera</name>
    <dbReference type="NCBI Taxonomy" id="259834"/>
    <lineage>
        <taxon>Eukaryota</taxon>
        <taxon>Sar</taxon>
        <taxon>Stramenopiles</taxon>
        <taxon>Ochrophyta</taxon>
        <taxon>Bacillariophyta</taxon>
        <taxon>Coscinodiscophyceae</taxon>
        <taxon>Thalassiosirophycidae</taxon>
        <taxon>Stephanodiscales</taxon>
        <taxon>Stephanodiscaceae</taxon>
        <taxon>Discostella</taxon>
    </lineage>
</organism>
<sequence length="376" mass="41307">MITCEYSSMHNTSEMITLKCIFSLSAALQLLLFIFMSGGGTNAAVSAFVSDAPHHLSFPSSVVASWRMERSTNRIGNNNRLIVHVNRIGFYLHHTNECDNNNEGTSSTRSIATSSPHLVQSQSISRRSALFTTVQLSSILGLASITNRPEVACASTTNSDLFKPNPLTNPLLEQIRIWNQDEADNIKYGGELASGSDGPVSALDQYAELLQPILGVEHDLSRIDQLLRGGESGATKKEDYLSIFTQIDTILSSSSSLLSNKLNFKKAFNAFADNIYYSDPDRANLYLGGGAIPKTSQSIAYLLRNEILTTVEDMRAEVQYLLKELNSGKCAVDEIVGESDVYEMSKLANEGMKKYLDLVPPKELEVARAKFLSVSR</sequence>
<reference evidence="1 2" key="1">
    <citation type="submission" date="2024-10" db="EMBL/GenBank/DDBJ databases">
        <title>Updated reference genomes for cyclostephanoid diatoms.</title>
        <authorList>
            <person name="Roberts W.R."/>
            <person name="Alverson A.J."/>
        </authorList>
    </citation>
    <scope>NUCLEOTIDE SEQUENCE [LARGE SCALE GENOMIC DNA]</scope>
    <source>
        <strain evidence="1 2">AJA232-27</strain>
    </source>
</reference>
<proteinExistence type="predicted"/>
<evidence type="ECO:0000313" key="1">
    <source>
        <dbReference type="EMBL" id="KAL3769435.1"/>
    </source>
</evidence>
<gene>
    <name evidence="1" type="ORF">ACHAWU_008844</name>
</gene>
<dbReference type="Proteomes" id="UP001530293">
    <property type="component" value="Unassembled WGS sequence"/>
</dbReference>
<dbReference type="AlphaFoldDB" id="A0ABD3MZZ5"/>
<protein>
    <submittedName>
        <fullName evidence="1">Uncharacterized protein</fullName>
    </submittedName>
</protein>
<keyword evidence="2" id="KW-1185">Reference proteome</keyword>
<name>A0ABD3MZZ5_9STRA</name>
<evidence type="ECO:0000313" key="2">
    <source>
        <dbReference type="Proteomes" id="UP001530293"/>
    </source>
</evidence>
<comment type="caution">
    <text evidence="1">The sequence shown here is derived from an EMBL/GenBank/DDBJ whole genome shotgun (WGS) entry which is preliminary data.</text>
</comment>